<comment type="caution">
    <text evidence="5">The sequence shown here is derived from an EMBL/GenBank/DDBJ whole genome shotgun (WGS) entry which is preliminary data.</text>
</comment>
<keyword evidence="3" id="KW-0732">Signal</keyword>
<proteinExistence type="predicted"/>
<dbReference type="InterPro" id="IPR001188">
    <property type="entry name" value="Sperm_putr-bd"/>
</dbReference>
<comment type="subcellular location">
    <subcellularLocation>
        <location evidence="1">Periplasm</location>
    </subcellularLocation>
</comment>
<evidence type="ECO:0000256" key="1">
    <source>
        <dbReference type="ARBA" id="ARBA00004418"/>
    </source>
</evidence>
<keyword evidence="4" id="KW-0574">Periplasm</keyword>
<dbReference type="PANTHER" id="PTHR30222">
    <property type="entry name" value="SPERMIDINE/PUTRESCINE-BINDING PERIPLASMIC PROTEIN"/>
    <property type="match status" value="1"/>
</dbReference>
<evidence type="ECO:0000256" key="3">
    <source>
        <dbReference type="ARBA" id="ARBA00022729"/>
    </source>
</evidence>
<keyword evidence="6" id="KW-1185">Reference proteome</keyword>
<accession>A0ABQ4NYL4</accession>
<dbReference type="EMBL" id="BPEU01000010">
    <property type="protein sequence ID" value="GIU39979.1"/>
    <property type="molecule type" value="Genomic_DNA"/>
</dbReference>
<keyword evidence="2" id="KW-0813">Transport</keyword>
<name>A0ABQ4NYL4_SHECO</name>
<evidence type="ECO:0008006" key="7">
    <source>
        <dbReference type="Google" id="ProtNLM"/>
    </source>
</evidence>
<dbReference type="PRINTS" id="PR00909">
    <property type="entry name" value="SPERMDNBNDNG"/>
</dbReference>
<protein>
    <recommendedName>
        <fullName evidence="7">Spermidine/putrescine ABC transporter substrate-binding protein</fullName>
    </recommendedName>
</protein>
<evidence type="ECO:0000256" key="4">
    <source>
        <dbReference type="ARBA" id="ARBA00022764"/>
    </source>
</evidence>
<evidence type="ECO:0000313" key="6">
    <source>
        <dbReference type="Proteomes" id="UP000773469"/>
    </source>
</evidence>
<dbReference type="PANTHER" id="PTHR30222:SF17">
    <property type="entry name" value="SPERMIDINE_PUTRESCINE-BINDING PERIPLASMIC PROTEIN"/>
    <property type="match status" value="1"/>
</dbReference>
<reference evidence="5 6" key="1">
    <citation type="submission" date="2021-05" db="EMBL/GenBank/DDBJ databases">
        <title>Molecular characterization for Shewanella algae harboring chromosomal blaOXA-55-like strains isolated from clinical and environment sample.</title>
        <authorList>
            <person name="Ohama Y."/>
            <person name="Aoki K."/>
            <person name="Harada S."/>
            <person name="Moriya K."/>
            <person name="Ishii Y."/>
            <person name="Tateda K."/>
        </authorList>
    </citation>
    <scope>NUCLEOTIDE SEQUENCE [LARGE SCALE GENOMIC DNA]</scope>
    <source>
        <strain evidence="5 6">MBTL60-118</strain>
    </source>
</reference>
<evidence type="ECO:0000313" key="5">
    <source>
        <dbReference type="EMBL" id="GIU39979.1"/>
    </source>
</evidence>
<dbReference type="Pfam" id="PF13343">
    <property type="entry name" value="SBP_bac_6"/>
    <property type="match status" value="1"/>
</dbReference>
<dbReference type="Proteomes" id="UP000773469">
    <property type="component" value="Unassembled WGS sequence"/>
</dbReference>
<gene>
    <name evidence="5" type="ORF">TUM3794_16800</name>
</gene>
<dbReference type="Gene3D" id="3.40.190.10">
    <property type="entry name" value="Periplasmic binding protein-like II"/>
    <property type="match status" value="2"/>
</dbReference>
<dbReference type="SUPFAM" id="SSF53850">
    <property type="entry name" value="Periplasmic binding protein-like II"/>
    <property type="match status" value="1"/>
</dbReference>
<sequence>MLTWEGYAPAAQVERFKALIKEKYDEDLEFKISYVSSSEEYFYQLRRKRVDILTPSHNIIKDDRFNLIEKGLLLAINLDNIPNYFKLLPSLQWADYCTVDANVYSVALAHGPYGLAYNVDKVQPAPTSWNVLWDEQMKQQYSLSSDYYEVNVYITALALGFDPQDIANIDKLRSEEVLNKLTALIKNASGLWEGVDKPEDLEDNKLAAAWGFSFPGLKKHGQHWKIAQPKEGTTGWVDGHALSYTLEGKPRLKRIAEEWINFTIGEQFQWQAIVNGIGSEPVNLYISENLSAEQRAGLPNFEQQFITDNRILWPILSRRQRNVIEQLWEKALERAK</sequence>
<evidence type="ECO:0000256" key="2">
    <source>
        <dbReference type="ARBA" id="ARBA00022448"/>
    </source>
</evidence>
<organism evidence="5 6">
    <name type="scientific">Shewanella colwelliana</name>
    <name type="common">Alteromonas colwelliana</name>
    <dbReference type="NCBI Taxonomy" id="23"/>
    <lineage>
        <taxon>Bacteria</taxon>
        <taxon>Pseudomonadati</taxon>
        <taxon>Pseudomonadota</taxon>
        <taxon>Gammaproteobacteria</taxon>
        <taxon>Alteromonadales</taxon>
        <taxon>Shewanellaceae</taxon>
        <taxon>Shewanella</taxon>
    </lineage>
</organism>